<dbReference type="GO" id="GO:0009055">
    <property type="term" value="F:electron transfer activity"/>
    <property type="evidence" value="ECO:0007669"/>
    <property type="project" value="InterPro"/>
</dbReference>
<feature type="transmembrane region" description="Helical" evidence="1">
    <location>
        <begin position="137"/>
        <end position="154"/>
    </location>
</feature>
<evidence type="ECO:0000256" key="1">
    <source>
        <dbReference type="SAM" id="Phobius"/>
    </source>
</evidence>
<dbReference type="PROSITE" id="PS51485">
    <property type="entry name" value="PHYTOCYANIN"/>
    <property type="match status" value="1"/>
</dbReference>
<name>A0A2G9HJW9_9LAMI</name>
<dbReference type="OrthoDB" id="1937044at2759"/>
<reference evidence="5" key="1">
    <citation type="journal article" date="2018" name="Gigascience">
        <title>Genome assembly of the Pink Ipe (Handroanthus impetiginosus, Bignoniaceae), a highly valued, ecologically keystone Neotropical timber forest tree.</title>
        <authorList>
            <person name="Silva-Junior O.B."/>
            <person name="Grattapaglia D."/>
            <person name="Novaes E."/>
            <person name="Collevatti R.G."/>
        </authorList>
    </citation>
    <scope>NUCLEOTIDE SEQUENCE [LARGE SCALE GENOMIC DNA]</scope>
    <source>
        <strain evidence="5">cv. UFG-1</strain>
    </source>
</reference>
<feature type="domain" description="Phytocyanin" evidence="3">
    <location>
        <begin position="32"/>
        <end position="119"/>
    </location>
</feature>
<evidence type="ECO:0000313" key="4">
    <source>
        <dbReference type="EMBL" id="PIN17794.1"/>
    </source>
</evidence>
<dbReference type="SUPFAM" id="SSF49503">
    <property type="entry name" value="Cupredoxins"/>
    <property type="match status" value="1"/>
</dbReference>
<keyword evidence="5" id="KW-1185">Reference proteome</keyword>
<feature type="signal peptide" evidence="2">
    <location>
        <begin position="1"/>
        <end position="31"/>
    </location>
</feature>
<accession>A0A2G9HJW9</accession>
<keyword evidence="1" id="KW-0472">Membrane</keyword>
<dbReference type="Gene3D" id="2.60.40.420">
    <property type="entry name" value="Cupredoxins - blue copper proteins"/>
    <property type="match status" value="2"/>
</dbReference>
<evidence type="ECO:0000256" key="2">
    <source>
        <dbReference type="SAM" id="SignalP"/>
    </source>
</evidence>
<comment type="caution">
    <text evidence="4">The sequence shown here is derived from an EMBL/GenBank/DDBJ whole genome shotgun (WGS) entry which is preliminary data.</text>
</comment>
<protein>
    <recommendedName>
        <fullName evidence="3">Phytocyanin domain-containing protein</fullName>
    </recommendedName>
</protein>
<dbReference type="GO" id="GO:0005886">
    <property type="term" value="C:plasma membrane"/>
    <property type="evidence" value="ECO:0007669"/>
    <property type="project" value="TreeGrafter"/>
</dbReference>
<dbReference type="Proteomes" id="UP000231279">
    <property type="component" value="Unassembled WGS sequence"/>
</dbReference>
<dbReference type="Pfam" id="PF02298">
    <property type="entry name" value="Cu_bind_like"/>
    <property type="match status" value="1"/>
</dbReference>
<keyword evidence="1" id="KW-0812">Transmembrane</keyword>
<dbReference type="InterPro" id="IPR039391">
    <property type="entry name" value="Phytocyanin-like"/>
</dbReference>
<dbReference type="STRING" id="429701.A0A2G9HJW9"/>
<feature type="chain" id="PRO_5013654853" description="Phytocyanin domain-containing protein" evidence="2">
    <location>
        <begin position="32"/>
        <end position="155"/>
    </location>
</feature>
<evidence type="ECO:0000313" key="5">
    <source>
        <dbReference type="Proteomes" id="UP000231279"/>
    </source>
</evidence>
<proteinExistence type="predicted"/>
<evidence type="ECO:0000259" key="3">
    <source>
        <dbReference type="PROSITE" id="PS51485"/>
    </source>
</evidence>
<dbReference type="InterPro" id="IPR003245">
    <property type="entry name" value="Phytocyanin_dom"/>
</dbReference>
<organism evidence="4 5">
    <name type="scientific">Handroanthus impetiginosus</name>
    <dbReference type="NCBI Taxonomy" id="429701"/>
    <lineage>
        <taxon>Eukaryota</taxon>
        <taxon>Viridiplantae</taxon>
        <taxon>Streptophyta</taxon>
        <taxon>Embryophyta</taxon>
        <taxon>Tracheophyta</taxon>
        <taxon>Spermatophyta</taxon>
        <taxon>Magnoliopsida</taxon>
        <taxon>eudicotyledons</taxon>
        <taxon>Gunneridae</taxon>
        <taxon>Pentapetalae</taxon>
        <taxon>asterids</taxon>
        <taxon>lamiids</taxon>
        <taxon>Lamiales</taxon>
        <taxon>Bignoniaceae</taxon>
        <taxon>Crescentiina</taxon>
        <taxon>Tabebuia alliance</taxon>
        <taxon>Handroanthus</taxon>
    </lineage>
</organism>
<keyword evidence="2" id="KW-0732">Signal</keyword>
<dbReference type="PANTHER" id="PTHR33021:SF49">
    <property type="entry name" value="EARLY NODULIN-LIKE PROTEIN 21"/>
    <property type="match status" value="1"/>
</dbReference>
<sequence length="155" mass="17297">MASQSLISKTRFLFVLTTVFCFLQLLQCAYCSEFEVGERTGWVVPQANDTEMHNEWASTKRFKVGDTVHYKECNSTHPNFFSNTGNTVITLDRSGFFYFISGAAGHCDKGQRMIVWVIAQDGSGGHASTSHASNNVIFSYGLFVIIVALQFAHLH</sequence>
<dbReference type="PANTHER" id="PTHR33021">
    <property type="entry name" value="BLUE COPPER PROTEIN"/>
    <property type="match status" value="1"/>
</dbReference>
<dbReference type="InterPro" id="IPR008972">
    <property type="entry name" value="Cupredoxin"/>
</dbReference>
<gene>
    <name evidence="4" type="ORF">CDL12_09531</name>
</gene>
<dbReference type="EMBL" id="NKXS01001606">
    <property type="protein sequence ID" value="PIN17794.1"/>
    <property type="molecule type" value="Genomic_DNA"/>
</dbReference>
<keyword evidence="1" id="KW-1133">Transmembrane helix</keyword>
<dbReference type="AlphaFoldDB" id="A0A2G9HJW9"/>